<dbReference type="Gene3D" id="6.20.50.110">
    <property type="entry name" value="Methyltransferase, zinc-binding domain"/>
    <property type="match status" value="1"/>
</dbReference>
<dbReference type="EMBL" id="DSWI01000008">
    <property type="protein sequence ID" value="HFG19416.1"/>
    <property type="molecule type" value="Genomic_DNA"/>
</dbReference>
<dbReference type="Gene3D" id="3.40.50.720">
    <property type="entry name" value="NAD(P)-binding Rossmann-like Domain"/>
    <property type="match status" value="1"/>
</dbReference>
<evidence type="ECO:0000259" key="2">
    <source>
        <dbReference type="Pfam" id="PF08484"/>
    </source>
</evidence>
<keyword evidence="3" id="KW-0808">Transferase</keyword>
<dbReference type="AlphaFoldDB" id="A0A7C3HBC0"/>
<dbReference type="Pfam" id="PF08484">
    <property type="entry name" value="Methyltransf_14"/>
    <property type="match status" value="1"/>
</dbReference>
<accession>A0A7C3HBC0</accession>
<evidence type="ECO:0000313" key="3">
    <source>
        <dbReference type="EMBL" id="HFG19416.1"/>
    </source>
</evidence>
<dbReference type="GO" id="GO:0008168">
    <property type="term" value="F:methyltransferase activity"/>
    <property type="evidence" value="ECO:0007669"/>
    <property type="project" value="UniProtKB-KW"/>
</dbReference>
<protein>
    <submittedName>
        <fullName evidence="3">Methyltransferase</fullName>
    </submittedName>
</protein>
<dbReference type="Pfam" id="PF08421">
    <property type="entry name" value="Methyltransf_13"/>
    <property type="match status" value="1"/>
</dbReference>
<dbReference type="Gene3D" id="6.10.250.3100">
    <property type="match status" value="1"/>
</dbReference>
<proteinExistence type="predicted"/>
<name>A0A7C3HBC0_MEIRU</name>
<dbReference type="InterPro" id="IPR013630">
    <property type="entry name" value="Methyltransf_Zn-bd_dom_put"/>
</dbReference>
<dbReference type="SUPFAM" id="SSF53335">
    <property type="entry name" value="S-adenosyl-L-methionine-dependent methyltransferases"/>
    <property type="match status" value="1"/>
</dbReference>
<dbReference type="GO" id="GO:0032259">
    <property type="term" value="P:methylation"/>
    <property type="evidence" value="ECO:0007669"/>
    <property type="project" value="UniProtKB-KW"/>
</dbReference>
<evidence type="ECO:0000259" key="1">
    <source>
        <dbReference type="Pfam" id="PF08421"/>
    </source>
</evidence>
<organism evidence="3">
    <name type="scientific">Meiothermus ruber</name>
    <dbReference type="NCBI Taxonomy" id="277"/>
    <lineage>
        <taxon>Bacteria</taxon>
        <taxon>Thermotogati</taxon>
        <taxon>Deinococcota</taxon>
        <taxon>Deinococci</taxon>
        <taxon>Thermales</taxon>
        <taxon>Thermaceae</taxon>
        <taxon>Meiothermus</taxon>
    </lineage>
</organism>
<reference evidence="3" key="1">
    <citation type="journal article" date="2020" name="mSystems">
        <title>Genome- and Community-Level Interaction Insights into Carbon Utilization and Element Cycling Functions of Hydrothermarchaeota in Hydrothermal Sediment.</title>
        <authorList>
            <person name="Zhou Z."/>
            <person name="Liu Y."/>
            <person name="Xu W."/>
            <person name="Pan J."/>
            <person name="Luo Z.H."/>
            <person name="Li M."/>
        </authorList>
    </citation>
    <scope>NUCLEOTIDE SEQUENCE [LARGE SCALE GENOMIC DNA]</scope>
    <source>
        <strain evidence="3">SpSt-524</strain>
    </source>
</reference>
<comment type="caution">
    <text evidence="3">The sequence shown here is derived from an EMBL/GenBank/DDBJ whole genome shotgun (WGS) entry which is preliminary data.</text>
</comment>
<dbReference type="InterPro" id="IPR013691">
    <property type="entry name" value="MeTrfase_14"/>
</dbReference>
<dbReference type="InterPro" id="IPR029063">
    <property type="entry name" value="SAM-dependent_MTases_sf"/>
</dbReference>
<dbReference type="InterPro" id="IPR038576">
    <property type="entry name" value="Methyltransf_Zn-bd_dom_put_sf"/>
</dbReference>
<feature type="domain" description="C-methyltransferase" evidence="2">
    <location>
        <begin position="235"/>
        <end position="385"/>
    </location>
</feature>
<keyword evidence="3" id="KW-0489">Methyltransferase</keyword>
<feature type="domain" description="Methyltransferase putative zinc binding" evidence="1">
    <location>
        <begin position="7"/>
        <end position="59"/>
    </location>
</feature>
<dbReference type="Gene3D" id="3.40.50.150">
    <property type="entry name" value="Vaccinia Virus protein VP39"/>
    <property type="match status" value="1"/>
</dbReference>
<gene>
    <name evidence="3" type="ORF">ENS82_01680</name>
</gene>
<sequence length="402" mass="43835">MKKPKTCRSCGSGELLLFLSLGRIPLSSILSSDQLATPEERRSIEVAFCRRCTLVQLVEDSLSTPPVVLAPQVGGVLEGLGHQLGPHAVVLALEGSSPIQLQEFVRAGAKVVWLEPNPERSKALAGQGIHVRPVPFGRSSAQALLEEGLQADVVLVNPLPAYSSDLNGLFENLAALLGSAGVAVVELPYVRALLEARHFEHFSHQQLNYFSVDAVCQLTHRHGLQLQNVEPLAAGYLRYFLGKAQHIGNSTRWYLEEERALGMTDATYYIEFTSHVVAVREALVALLTELRARGRRLAALGANIHSMALLNYVGLGREVIEFVVDPNIGTHGRYLAGVHIPIYGPKKLLEEQPDYLLLMGDPSSEVAREYQAYLQGGGKFIVAIPYPEILKASPQSTVPTSK</sequence>